<protein>
    <submittedName>
        <fullName evidence="1">Uncharacterized protein</fullName>
    </submittedName>
</protein>
<dbReference type="Proteomes" id="UP000439903">
    <property type="component" value="Unassembled WGS sequence"/>
</dbReference>
<organism evidence="1 2">
    <name type="scientific">Gigaspora margarita</name>
    <dbReference type="NCBI Taxonomy" id="4874"/>
    <lineage>
        <taxon>Eukaryota</taxon>
        <taxon>Fungi</taxon>
        <taxon>Fungi incertae sedis</taxon>
        <taxon>Mucoromycota</taxon>
        <taxon>Glomeromycotina</taxon>
        <taxon>Glomeromycetes</taxon>
        <taxon>Diversisporales</taxon>
        <taxon>Gigasporaceae</taxon>
        <taxon>Gigaspora</taxon>
    </lineage>
</organism>
<sequence length="86" mass="10360">METRFRDLEKTIQPLLNKLNMDKKLEIKEMQVVLRDQEHIFEETIEKSDKKSKIQQIHENILLYLQDLNQDNNIDPIIPIKTTNRT</sequence>
<reference evidence="1 2" key="1">
    <citation type="journal article" date="2019" name="Environ. Microbiol.">
        <title>At the nexus of three kingdoms: the genome of the mycorrhizal fungus Gigaspora margarita provides insights into plant, endobacterial and fungal interactions.</title>
        <authorList>
            <person name="Venice F."/>
            <person name="Ghignone S."/>
            <person name="Salvioli di Fossalunga A."/>
            <person name="Amselem J."/>
            <person name="Novero M."/>
            <person name="Xianan X."/>
            <person name="Sedzielewska Toro K."/>
            <person name="Morin E."/>
            <person name="Lipzen A."/>
            <person name="Grigoriev I.V."/>
            <person name="Henrissat B."/>
            <person name="Martin F.M."/>
            <person name="Bonfante P."/>
        </authorList>
    </citation>
    <scope>NUCLEOTIDE SEQUENCE [LARGE SCALE GENOMIC DNA]</scope>
    <source>
        <strain evidence="1 2">BEG34</strain>
    </source>
</reference>
<comment type="caution">
    <text evidence="1">The sequence shown here is derived from an EMBL/GenBank/DDBJ whole genome shotgun (WGS) entry which is preliminary data.</text>
</comment>
<evidence type="ECO:0000313" key="2">
    <source>
        <dbReference type="Proteomes" id="UP000439903"/>
    </source>
</evidence>
<accession>A0A8H3XBM2</accession>
<keyword evidence="2" id="KW-1185">Reference proteome</keyword>
<dbReference type="AlphaFoldDB" id="A0A8H3XBM2"/>
<name>A0A8H3XBM2_GIGMA</name>
<evidence type="ECO:0000313" key="1">
    <source>
        <dbReference type="EMBL" id="KAF0433219.1"/>
    </source>
</evidence>
<proteinExistence type="predicted"/>
<dbReference type="EMBL" id="WTPW01001480">
    <property type="protein sequence ID" value="KAF0433219.1"/>
    <property type="molecule type" value="Genomic_DNA"/>
</dbReference>
<gene>
    <name evidence="1" type="ORF">F8M41_005111</name>
</gene>